<dbReference type="RefSeq" id="WP_267993025.1">
    <property type="nucleotide sequence ID" value="NZ_JAPJZI010000001.1"/>
</dbReference>
<proteinExistence type="predicted"/>
<dbReference type="PANTHER" id="PTHR33154">
    <property type="entry name" value="TRANSCRIPTIONAL REGULATOR, ARSR FAMILY"/>
    <property type="match status" value="1"/>
</dbReference>
<dbReference type="SUPFAM" id="SSF46785">
    <property type="entry name" value="Winged helix' DNA-binding domain"/>
    <property type="match status" value="1"/>
</dbReference>
<dbReference type="NCBIfam" id="NF033788">
    <property type="entry name" value="HTH_metalloreg"/>
    <property type="match status" value="1"/>
</dbReference>
<name>A0A9X3UJP3_9HYPH</name>
<dbReference type="InterPro" id="IPR001845">
    <property type="entry name" value="HTH_ArsR_DNA-bd_dom"/>
</dbReference>
<dbReference type="InterPro" id="IPR011991">
    <property type="entry name" value="ArsR-like_HTH"/>
</dbReference>
<dbReference type="Proteomes" id="UP001151234">
    <property type="component" value="Unassembled WGS sequence"/>
</dbReference>
<evidence type="ECO:0000259" key="4">
    <source>
        <dbReference type="PROSITE" id="PS50987"/>
    </source>
</evidence>
<keyword evidence="3" id="KW-0804">Transcription</keyword>
<dbReference type="PRINTS" id="PR00778">
    <property type="entry name" value="HTHARSR"/>
</dbReference>
<sequence length="105" mass="11673">MTYEMALTALADPSRRNIFEALRTCPRTVTDIAGEQPISRPAVSQHLKVLQTAGLVEVYPKGTARYYGIRHAGLAELRSYLDGFWDDVLEAYAAEVDRQTGEQNG</sequence>
<dbReference type="Gene3D" id="1.10.10.10">
    <property type="entry name" value="Winged helix-like DNA-binding domain superfamily/Winged helix DNA-binding domain"/>
    <property type="match status" value="1"/>
</dbReference>
<dbReference type="GO" id="GO:0003677">
    <property type="term" value="F:DNA binding"/>
    <property type="evidence" value="ECO:0007669"/>
    <property type="project" value="UniProtKB-KW"/>
</dbReference>
<dbReference type="AlphaFoldDB" id="A0A9X3UJP3"/>
<keyword evidence="1" id="KW-0805">Transcription regulation</keyword>
<dbReference type="InterPro" id="IPR051081">
    <property type="entry name" value="HTH_MetalResp_TranReg"/>
</dbReference>
<dbReference type="EMBL" id="JAPJZI010000001">
    <property type="protein sequence ID" value="MDA5397816.1"/>
    <property type="molecule type" value="Genomic_DNA"/>
</dbReference>
<dbReference type="GO" id="GO:0003700">
    <property type="term" value="F:DNA-binding transcription factor activity"/>
    <property type="evidence" value="ECO:0007669"/>
    <property type="project" value="InterPro"/>
</dbReference>
<dbReference type="PANTHER" id="PTHR33154:SF33">
    <property type="entry name" value="TRANSCRIPTIONAL REPRESSOR SDPR"/>
    <property type="match status" value="1"/>
</dbReference>
<keyword evidence="6" id="KW-1185">Reference proteome</keyword>
<organism evidence="5 6">
    <name type="scientific">Hoeflea prorocentri</name>
    <dbReference type="NCBI Taxonomy" id="1922333"/>
    <lineage>
        <taxon>Bacteria</taxon>
        <taxon>Pseudomonadati</taxon>
        <taxon>Pseudomonadota</taxon>
        <taxon>Alphaproteobacteria</taxon>
        <taxon>Hyphomicrobiales</taxon>
        <taxon>Rhizobiaceae</taxon>
        <taxon>Hoeflea</taxon>
    </lineage>
</organism>
<evidence type="ECO:0000313" key="6">
    <source>
        <dbReference type="Proteomes" id="UP001151234"/>
    </source>
</evidence>
<dbReference type="SMART" id="SM00418">
    <property type="entry name" value="HTH_ARSR"/>
    <property type="match status" value="1"/>
</dbReference>
<comment type="caution">
    <text evidence="5">The sequence shown here is derived from an EMBL/GenBank/DDBJ whole genome shotgun (WGS) entry which is preliminary data.</text>
</comment>
<reference evidence="5" key="1">
    <citation type="submission" date="2022-11" db="EMBL/GenBank/DDBJ databases">
        <title>Draft genome sequence of Hoeflea poritis E7-10 and Hoeflea prorocentri PM5-8, separated from scleractinian coral Porites lutea and marine dinoflagellate.</title>
        <authorList>
            <person name="Zhang G."/>
            <person name="Wei Q."/>
            <person name="Cai L."/>
        </authorList>
    </citation>
    <scope>NUCLEOTIDE SEQUENCE</scope>
    <source>
        <strain evidence="5">PM5-8</strain>
    </source>
</reference>
<feature type="domain" description="HTH arsR-type" evidence="4">
    <location>
        <begin position="1"/>
        <end position="92"/>
    </location>
</feature>
<keyword evidence="2" id="KW-0238">DNA-binding</keyword>
<protein>
    <submittedName>
        <fullName evidence="5">Metalloregulator ArsR/SmtB family transcription factor</fullName>
    </submittedName>
</protein>
<evidence type="ECO:0000256" key="2">
    <source>
        <dbReference type="ARBA" id="ARBA00023125"/>
    </source>
</evidence>
<dbReference type="CDD" id="cd00090">
    <property type="entry name" value="HTH_ARSR"/>
    <property type="match status" value="1"/>
</dbReference>
<dbReference type="InterPro" id="IPR036388">
    <property type="entry name" value="WH-like_DNA-bd_sf"/>
</dbReference>
<dbReference type="Pfam" id="PF01022">
    <property type="entry name" value="HTH_5"/>
    <property type="match status" value="1"/>
</dbReference>
<accession>A0A9X3UJP3</accession>
<gene>
    <name evidence="5" type="ORF">OQ273_04445</name>
</gene>
<evidence type="ECO:0000313" key="5">
    <source>
        <dbReference type="EMBL" id="MDA5397816.1"/>
    </source>
</evidence>
<evidence type="ECO:0000256" key="3">
    <source>
        <dbReference type="ARBA" id="ARBA00023163"/>
    </source>
</evidence>
<dbReference type="InterPro" id="IPR036390">
    <property type="entry name" value="WH_DNA-bd_sf"/>
</dbReference>
<evidence type="ECO:0000256" key="1">
    <source>
        <dbReference type="ARBA" id="ARBA00023015"/>
    </source>
</evidence>
<dbReference type="PROSITE" id="PS50987">
    <property type="entry name" value="HTH_ARSR_2"/>
    <property type="match status" value="1"/>
</dbReference>